<keyword evidence="4 8" id="KW-0540">Nuclease</keyword>
<name>A0A552UIU2_9SPHN</name>
<keyword evidence="8" id="KW-0460">Magnesium</keyword>
<keyword evidence="8" id="KW-0698">rRNA processing</keyword>
<dbReference type="InterPro" id="IPR014720">
    <property type="entry name" value="dsRBD_dom"/>
</dbReference>
<dbReference type="PROSITE" id="PS50137">
    <property type="entry name" value="DS_RBD"/>
    <property type="match status" value="1"/>
</dbReference>
<reference evidence="12 13" key="1">
    <citation type="submission" date="2019-07" db="EMBL/GenBank/DDBJ databases">
        <title>Novel species isolated from glacier.</title>
        <authorList>
            <person name="Liu Q."/>
            <person name="Xin Y.-H."/>
        </authorList>
    </citation>
    <scope>NUCLEOTIDE SEQUENCE [LARGE SCALE GENOMIC DNA]</scope>
    <source>
        <strain evidence="12 13">LB1R16</strain>
    </source>
</reference>
<dbReference type="EC" id="3.1.26.3" evidence="8"/>
<dbReference type="GO" id="GO:0019843">
    <property type="term" value="F:rRNA binding"/>
    <property type="evidence" value="ECO:0007669"/>
    <property type="project" value="UniProtKB-KW"/>
</dbReference>
<comment type="subunit">
    <text evidence="8">Homodimer.</text>
</comment>
<evidence type="ECO:0000259" key="11">
    <source>
        <dbReference type="PROSITE" id="PS50142"/>
    </source>
</evidence>
<protein>
    <recommendedName>
        <fullName evidence="8">Ribonuclease 3</fullName>
        <ecNumber evidence="8">3.1.26.3</ecNumber>
    </recommendedName>
    <alternativeName>
        <fullName evidence="8">Ribonuclease III</fullName>
        <shortName evidence="8">RNase III</shortName>
    </alternativeName>
</protein>
<comment type="similarity">
    <text evidence="2">Belongs to the ribonuclease III family.</text>
</comment>
<comment type="catalytic activity">
    <reaction evidence="1 8">
        <text>Endonucleolytic cleavage to 5'-phosphomonoester.</text>
        <dbReference type="EC" id="3.1.26.3"/>
    </reaction>
</comment>
<feature type="binding site" evidence="8">
    <location>
        <position position="126"/>
    </location>
    <ligand>
        <name>Mg(2+)</name>
        <dbReference type="ChEBI" id="CHEBI:18420"/>
    </ligand>
</feature>
<feature type="binding site" evidence="8">
    <location>
        <position position="54"/>
    </location>
    <ligand>
        <name>Mg(2+)</name>
        <dbReference type="ChEBI" id="CHEBI:18420"/>
    </ligand>
</feature>
<organism evidence="12 13">
    <name type="scientific">Glacieibacterium frigidum</name>
    <dbReference type="NCBI Taxonomy" id="2593303"/>
    <lineage>
        <taxon>Bacteria</taxon>
        <taxon>Pseudomonadati</taxon>
        <taxon>Pseudomonadota</taxon>
        <taxon>Alphaproteobacteria</taxon>
        <taxon>Sphingomonadales</taxon>
        <taxon>Sphingosinicellaceae</taxon>
        <taxon>Glacieibacterium</taxon>
    </lineage>
</organism>
<dbReference type="GO" id="GO:0006397">
    <property type="term" value="P:mRNA processing"/>
    <property type="evidence" value="ECO:0007669"/>
    <property type="project" value="UniProtKB-UniRule"/>
</dbReference>
<dbReference type="PANTHER" id="PTHR11207">
    <property type="entry name" value="RIBONUCLEASE III"/>
    <property type="match status" value="1"/>
</dbReference>
<dbReference type="PROSITE" id="PS50142">
    <property type="entry name" value="RNASE_3_2"/>
    <property type="match status" value="1"/>
</dbReference>
<evidence type="ECO:0000256" key="2">
    <source>
        <dbReference type="ARBA" id="ARBA00010183"/>
    </source>
</evidence>
<dbReference type="Proteomes" id="UP000317894">
    <property type="component" value="Unassembled WGS sequence"/>
</dbReference>
<dbReference type="GO" id="GO:0010468">
    <property type="term" value="P:regulation of gene expression"/>
    <property type="evidence" value="ECO:0007669"/>
    <property type="project" value="TreeGrafter"/>
</dbReference>
<dbReference type="Pfam" id="PF00035">
    <property type="entry name" value="dsrm"/>
    <property type="match status" value="1"/>
</dbReference>
<dbReference type="PROSITE" id="PS00517">
    <property type="entry name" value="RNASE_3_1"/>
    <property type="match status" value="1"/>
</dbReference>
<evidence type="ECO:0000313" key="13">
    <source>
        <dbReference type="Proteomes" id="UP000317894"/>
    </source>
</evidence>
<comment type="subcellular location">
    <subcellularLocation>
        <location evidence="8">Cytoplasm</location>
    </subcellularLocation>
</comment>
<feature type="domain" description="RNase III" evidence="11">
    <location>
        <begin position="24"/>
        <end position="140"/>
    </location>
</feature>
<dbReference type="SUPFAM" id="SSF69065">
    <property type="entry name" value="RNase III domain-like"/>
    <property type="match status" value="1"/>
</dbReference>
<dbReference type="InterPro" id="IPR000999">
    <property type="entry name" value="RNase_III_dom"/>
</dbReference>
<dbReference type="SUPFAM" id="SSF54768">
    <property type="entry name" value="dsRNA-binding domain-like"/>
    <property type="match status" value="1"/>
</dbReference>
<keyword evidence="3 8" id="KW-0507">mRNA processing</keyword>
<accession>A0A552UIU2</accession>
<dbReference type="InterPro" id="IPR011907">
    <property type="entry name" value="RNase_III"/>
</dbReference>
<dbReference type="CDD" id="cd10845">
    <property type="entry name" value="DSRM_RNAse_III_family"/>
    <property type="match status" value="1"/>
</dbReference>
<keyword evidence="8" id="KW-0963">Cytoplasm</keyword>
<sequence>MVEPAPRADRHRALTPDLDGWAARTLGHDFADPSLLRRAMTHPSAGQPNYQRLEFLGDRILGCVIAAWLYDDLDEAEGKLSARLHQLVDSGTCAQVAHAMGVPERLILDRATRAAHVAQSTNVLGDVTEALIAAIYLDAGWPAAEAFVRRAWAPLIDTGSAAPENPKSRLQEIAAAKRLGAPVYAVVWKDGPDHRPNFRVSVTVRGHPPTEGVGTSKQEAEKAAAAQMLEKLA</sequence>
<evidence type="ECO:0000256" key="1">
    <source>
        <dbReference type="ARBA" id="ARBA00000109"/>
    </source>
</evidence>
<dbReference type="SMART" id="SM00358">
    <property type="entry name" value="DSRM"/>
    <property type="match status" value="1"/>
</dbReference>
<evidence type="ECO:0000256" key="8">
    <source>
        <dbReference type="HAMAP-Rule" id="MF_00104"/>
    </source>
</evidence>
<evidence type="ECO:0000256" key="5">
    <source>
        <dbReference type="ARBA" id="ARBA00022759"/>
    </source>
</evidence>
<dbReference type="CDD" id="cd00593">
    <property type="entry name" value="RIBOc"/>
    <property type="match status" value="1"/>
</dbReference>
<dbReference type="AlphaFoldDB" id="A0A552UIU2"/>
<evidence type="ECO:0000256" key="6">
    <source>
        <dbReference type="ARBA" id="ARBA00022801"/>
    </source>
</evidence>
<keyword evidence="8" id="KW-0479">Metal-binding</keyword>
<dbReference type="GO" id="GO:0005737">
    <property type="term" value="C:cytoplasm"/>
    <property type="evidence" value="ECO:0007669"/>
    <property type="project" value="UniProtKB-SubCell"/>
</dbReference>
<evidence type="ECO:0000256" key="7">
    <source>
        <dbReference type="ARBA" id="ARBA00022884"/>
    </source>
</evidence>
<feature type="domain" description="DRBM" evidence="10">
    <location>
        <begin position="165"/>
        <end position="233"/>
    </location>
</feature>
<dbReference type="EMBL" id="VJWA01000001">
    <property type="protein sequence ID" value="TRW18110.1"/>
    <property type="molecule type" value="Genomic_DNA"/>
</dbReference>
<evidence type="ECO:0000259" key="10">
    <source>
        <dbReference type="PROSITE" id="PS50137"/>
    </source>
</evidence>
<keyword evidence="5 8" id="KW-0255">Endonuclease</keyword>
<dbReference type="GO" id="GO:0003725">
    <property type="term" value="F:double-stranded RNA binding"/>
    <property type="evidence" value="ECO:0007669"/>
    <property type="project" value="TreeGrafter"/>
</dbReference>
<dbReference type="HAMAP" id="MF_00104">
    <property type="entry name" value="RNase_III"/>
    <property type="match status" value="1"/>
</dbReference>
<comment type="cofactor">
    <cofactor evidence="8">
        <name>Mg(2+)</name>
        <dbReference type="ChEBI" id="CHEBI:18420"/>
    </cofactor>
</comment>
<keyword evidence="6 8" id="KW-0378">Hydrolase</keyword>
<dbReference type="Pfam" id="PF14622">
    <property type="entry name" value="Ribonucleas_3_3"/>
    <property type="match status" value="1"/>
</dbReference>
<dbReference type="GO" id="GO:0046872">
    <property type="term" value="F:metal ion binding"/>
    <property type="evidence" value="ECO:0007669"/>
    <property type="project" value="UniProtKB-KW"/>
</dbReference>
<dbReference type="PANTHER" id="PTHR11207:SF0">
    <property type="entry name" value="RIBONUCLEASE 3"/>
    <property type="match status" value="1"/>
</dbReference>
<feature type="active site" evidence="8">
    <location>
        <position position="129"/>
    </location>
</feature>
<dbReference type="NCBIfam" id="TIGR02191">
    <property type="entry name" value="RNaseIII"/>
    <property type="match status" value="1"/>
</dbReference>
<gene>
    <name evidence="8 12" type="primary">rnc</name>
    <name evidence="12" type="ORF">FMM06_08390</name>
</gene>
<keyword evidence="13" id="KW-1185">Reference proteome</keyword>
<dbReference type="InterPro" id="IPR036389">
    <property type="entry name" value="RNase_III_sf"/>
</dbReference>
<dbReference type="GO" id="GO:0006364">
    <property type="term" value="P:rRNA processing"/>
    <property type="evidence" value="ECO:0007669"/>
    <property type="project" value="UniProtKB-UniRule"/>
</dbReference>
<feature type="active site" evidence="8">
    <location>
        <position position="58"/>
    </location>
</feature>
<keyword evidence="7 8" id="KW-0694">RNA-binding</keyword>
<evidence type="ECO:0000313" key="12">
    <source>
        <dbReference type="EMBL" id="TRW18110.1"/>
    </source>
</evidence>
<dbReference type="Gene3D" id="1.10.1520.10">
    <property type="entry name" value="Ribonuclease III domain"/>
    <property type="match status" value="1"/>
</dbReference>
<dbReference type="GO" id="GO:0004525">
    <property type="term" value="F:ribonuclease III activity"/>
    <property type="evidence" value="ECO:0007669"/>
    <property type="project" value="UniProtKB-UniRule"/>
</dbReference>
<comment type="function">
    <text evidence="8">Digests double-stranded RNA. Involved in the processing of primary rRNA transcript to yield the immediate precursors to the large and small rRNAs (23S and 16S). Processes some mRNAs, and tRNAs when they are encoded in the rRNA operon. Processes pre-crRNA and tracrRNA of type II CRISPR loci if present in the organism.</text>
</comment>
<evidence type="ECO:0000256" key="3">
    <source>
        <dbReference type="ARBA" id="ARBA00022664"/>
    </source>
</evidence>
<comment type="caution">
    <text evidence="12">The sequence shown here is derived from an EMBL/GenBank/DDBJ whole genome shotgun (WGS) entry which is preliminary data.</text>
</comment>
<dbReference type="SMART" id="SM00535">
    <property type="entry name" value="RIBOc"/>
    <property type="match status" value="1"/>
</dbReference>
<keyword evidence="8" id="KW-0819">tRNA processing</keyword>
<dbReference type="GO" id="GO:0008033">
    <property type="term" value="P:tRNA processing"/>
    <property type="evidence" value="ECO:0007669"/>
    <property type="project" value="UniProtKB-KW"/>
</dbReference>
<evidence type="ECO:0000256" key="9">
    <source>
        <dbReference type="SAM" id="MobiDB-lite"/>
    </source>
</evidence>
<proteinExistence type="inferred from homology"/>
<feature type="binding site" evidence="8">
    <location>
        <position position="129"/>
    </location>
    <ligand>
        <name>Mg(2+)</name>
        <dbReference type="ChEBI" id="CHEBI:18420"/>
    </ligand>
</feature>
<evidence type="ECO:0000256" key="4">
    <source>
        <dbReference type="ARBA" id="ARBA00022722"/>
    </source>
</evidence>
<feature type="region of interest" description="Disordered" evidence="9">
    <location>
        <begin position="205"/>
        <end position="225"/>
    </location>
</feature>
<dbReference type="OrthoDB" id="9805026at2"/>
<dbReference type="Gene3D" id="3.30.160.20">
    <property type="match status" value="1"/>
</dbReference>
<keyword evidence="8" id="KW-0699">rRNA-binding</keyword>